<keyword evidence="1" id="KW-0812">Transmembrane</keyword>
<protein>
    <submittedName>
        <fullName evidence="2">Uncharacterized protein</fullName>
    </submittedName>
</protein>
<name>A0ABC8U5A0_9AQUA</name>
<evidence type="ECO:0000313" key="2">
    <source>
        <dbReference type="EMBL" id="CAK9176916.1"/>
    </source>
</evidence>
<reference evidence="2 3" key="1">
    <citation type="submission" date="2024-02" db="EMBL/GenBank/DDBJ databases">
        <authorList>
            <person name="Vignale AGUSTIN F."/>
            <person name="Sosa J E."/>
            <person name="Modenutti C."/>
        </authorList>
    </citation>
    <scope>NUCLEOTIDE SEQUENCE [LARGE SCALE GENOMIC DNA]</scope>
</reference>
<sequence>MKTLICLEQTHLYITKPVPLKKRNPNFHPTTIKDPYFYTRAWKLHAEAKGFGGAPANTKKQQIIRKETVDRKNFGRNNGDDGDDEKIPDVVFDRMIVRILIYVGVPLVTGLAFLQMFNVVKEQHLWDVPVWLPFLTTFVTFGASTLGIAYGTLSTSWDPEKKGSVLGFEEAQENWVEMWRGEDDGSNE</sequence>
<proteinExistence type="predicted"/>
<feature type="transmembrane region" description="Helical" evidence="1">
    <location>
        <begin position="130"/>
        <end position="153"/>
    </location>
</feature>
<keyword evidence="3" id="KW-1185">Reference proteome</keyword>
<keyword evidence="1" id="KW-1133">Transmembrane helix</keyword>
<dbReference type="PANTHER" id="PTHR34575:SF6">
    <property type="entry name" value="EXPRESSED PROTEIN"/>
    <property type="match status" value="1"/>
</dbReference>
<keyword evidence="1" id="KW-0472">Membrane</keyword>
<dbReference type="Proteomes" id="UP001642360">
    <property type="component" value="Unassembled WGS sequence"/>
</dbReference>
<dbReference type="EMBL" id="CAUOFW020006946">
    <property type="protein sequence ID" value="CAK9176916.1"/>
    <property type="molecule type" value="Genomic_DNA"/>
</dbReference>
<dbReference type="InterPro" id="IPR021855">
    <property type="entry name" value="PAM68-like"/>
</dbReference>
<evidence type="ECO:0000313" key="3">
    <source>
        <dbReference type="Proteomes" id="UP001642360"/>
    </source>
</evidence>
<organism evidence="2 3">
    <name type="scientific">Ilex paraguariensis</name>
    <name type="common">yerba mate</name>
    <dbReference type="NCBI Taxonomy" id="185542"/>
    <lineage>
        <taxon>Eukaryota</taxon>
        <taxon>Viridiplantae</taxon>
        <taxon>Streptophyta</taxon>
        <taxon>Embryophyta</taxon>
        <taxon>Tracheophyta</taxon>
        <taxon>Spermatophyta</taxon>
        <taxon>Magnoliopsida</taxon>
        <taxon>eudicotyledons</taxon>
        <taxon>Gunneridae</taxon>
        <taxon>Pentapetalae</taxon>
        <taxon>asterids</taxon>
        <taxon>campanulids</taxon>
        <taxon>Aquifoliales</taxon>
        <taxon>Aquifoliaceae</taxon>
        <taxon>Ilex</taxon>
    </lineage>
</organism>
<dbReference type="AlphaFoldDB" id="A0ABC8U5A0"/>
<dbReference type="PANTHER" id="PTHR34575">
    <property type="entry name" value="PROTEIN PAM68, CHLOROPLASTIC"/>
    <property type="match status" value="1"/>
</dbReference>
<accession>A0ABC8U5A0</accession>
<dbReference type="Pfam" id="PF11947">
    <property type="entry name" value="DUF3464"/>
    <property type="match status" value="1"/>
</dbReference>
<evidence type="ECO:0000256" key="1">
    <source>
        <dbReference type="SAM" id="Phobius"/>
    </source>
</evidence>
<gene>
    <name evidence="2" type="ORF">ILEXP_LOCUS46784</name>
</gene>
<comment type="caution">
    <text evidence="2">The sequence shown here is derived from an EMBL/GenBank/DDBJ whole genome shotgun (WGS) entry which is preliminary data.</text>
</comment>
<feature type="transmembrane region" description="Helical" evidence="1">
    <location>
        <begin position="99"/>
        <end position="118"/>
    </location>
</feature>